<evidence type="ECO:0000256" key="3">
    <source>
        <dbReference type="ARBA" id="ARBA00023136"/>
    </source>
</evidence>
<comment type="similarity">
    <text evidence="2 6">Belongs to the clathrin light chain family.</text>
</comment>
<feature type="compositionally biased region" description="Basic and acidic residues" evidence="7">
    <location>
        <begin position="226"/>
        <end position="243"/>
    </location>
</feature>
<dbReference type="Pfam" id="PF01086">
    <property type="entry name" value="Clathrin_lg_ch"/>
    <property type="match status" value="1"/>
</dbReference>
<dbReference type="InterPro" id="IPR000996">
    <property type="entry name" value="Clathrin_L-chain"/>
</dbReference>
<evidence type="ECO:0000256" key="7">
    <source>
        <dbReference type="SAM" id="MobiDB-lite"/>
    </source>
</evidence>
<dbReference type="KEGG" id="goe:100906886"/>
<dbReference type="GeneID" id="100906886"/>
<dbReference type="GO" id="GO:0030130">
    <property type="term" value="C:clathrin coat of trans-Golgi network vesicle"/>
    <property type="evidence" value="ECO:0007669"/>
    <property type="project" value="InterPro"/>
</dbReference>
<feature type="compositionally biased region" description="Polar residues" evidence="7">
    <location>
        <begin position="300"/>
        <end position="321"/>
    </location>
</feature>
<organism evidence="8 9">
    <name type="scientific">Galendromus occidentalis</name>
    <name type="common">western predatory mite</name>
    <dbReference type="NCBI Taxonomy" id="34638"/>
    <lineage>
        <taxon>Eukaryota</taxon>
        <taxon>Metazoa</taxon>
        <taxon>Ecdysozoa</taxon>
        <taxon>Arthropoda</taxon>
        <taxon>Chelicerata</taxon>
        <taxon>Arachnida</taxon>
        <taxon>Acari</taxon>
        <taxon>Parasitiformes</taxon>
        <taxon>Mesostigmata</taxon>
        <taxon>Gamasina</taxon>
        <taxon>Phytoseioidea</taxon>
        <taxon>Phytoseiidae</taxon>
        <taxon>Typhlodrominae</taxon>
        <taxon>Galendromus</taxon>
    </lineage>
</organism>
<protein>
    <recommendedName>
        <fullName evidence="6">Clathrin light chain</fullName>
    </recommendedName>
</protein>
<feature type="compositionally biased region" description="Polar residues" evidence="7">
    <location>
        <begin position="23"/>
        <end position="32"/>
    </location>
</feature>
<sequence>MSAFDNLDVEQAFPPIQDDPFGCSSNDRSPLDSQDCPGAKIIEDDPFSSFNVTAALKITNNPFLLDDVDEGCAPFTATLPQTETLSEGEHSIGIEEAPWPGNNTVDSTANISRDSASVDSSAASANTVPDSGGEVEFNGSSTSSGGTEPKTALDSDSGNLTVDVNESAQQENLVYGLMDSANDGALGSPAPSNVPIPTIMLTEPTIVSEKSSCLEDMHHSTSAGEGHSRLLESTEGETSHDSSHSNIASISTTDSTETTQAPTQAHDFFVSSESDHDRENGGIAGEDDIKCELVEAIPSEGSSTSSLSQPKQDRVFTSSPINPRIINVEEEVASDPLASWRREYQERIASKDEKEKKDIEDLRAQAKSDLDNWYSDRKSKIDAQQSLRPKDPEPPNPEEVKKESVWRRMSRLALDLQQTSKNGGKRRDLSRMKKLMQMLALKAPLPSQQP</sequence>
<keyword evidence="5 6" id="KW-0968">Cytoplasmic vesicle</keyword>
<feature type="compositionally biased region" description="Basic and acidic residues" evidence="7">
    <location>
        <begin position="348"/>
        <end position="381"/>
    </location>
</feature>
<dbReference type="GO" id="GO:0030132">
    <property type="term" value="C:clathrin coat of coated pit"/>
    <property type="evidence" value="ECO:0007669"/>
    <property type="project" value="InterPro"/>
</dbReference>
<feature type="region of interest" description="Disordered" evidence="7">
    <location>
        <begin position="1"/>
        <end position="38"/>
    </location>
</feature>
<dbReference type="AlphaFoldDB" id="A0AAJ6QUP6"/>
<dbReference type="GO" id="GO:0016192">
    <property type="term" value="P:vesicle-mediated transport"/>
    <property type="evidence" value="ECO:0007669"/>
    <property type="project" value="InterPro"/>
</dbReference>
<keyword evidence="3 6" id="KW-0472">Membrane</keyword>
<feature type="compositionally biased region" description="Polar residues" evidence="7">
    <location>
        <begin position="244"/>
        <end position="263"/>
    </location>
</feature>
<feature type="region of interest" description="Disordered" evidence="7">
    <location>
        <begin position="348"/>
        <end position="406"/>
    </location>
</feature>
<evidence type="ECO:0000256" key="4">
    <source>
        <dbReference type="ARBA" id="ARBA00023176"/>
    </source>
</evidence>
<reference evidence="9" key="1">
    <citation type="submission" date="2025-08" db="UniProtKB">
        <authorList>
            <consortium name="RefSeq"/>
        </authorList>
    </citation>
    <scope>IDENTIFICATION</scope>
</reference>
<feature type="compositionally biased region" description="Polar residues" evidence="7">
    <location>
        <begin position="101"/>
        <end position="111"/>
    </location>
</feature>
<evidence type="ECO:0000256" key="6">
    <source>
        <dbReference type="RuleBase" id="RU363137"/>
    </source>
</evidence>
<comment type="subcellular location">
    <subcellularLocation>
        <location evidence="1 6">Cytoplasmic vesicle membrane</location>
        <topology evidence="1 6">Peripheral membrane protein</topology>
        <orientation evidence="1 6">Cytoplasmic side</orientation>
    </subcellularLocation>
    <subcellularLocation>
        <location evidence="6">Membrane</location>
        <location evidence="6">Coated pit</location>
        <topology evidence="6">Peripheral membrane protein</topology>
        <orientation evidence="6">Cytoplasmic side</orientation>
    </subcellularLocation>
    <text evidence="6">Cytoplasmic face of coated pits and vesicles.</text>
</comment>
<gene>
    <name evidence="9" type="primary">LOC100906886</name>
</gene>
<evidence type="ECO:0000313" key="8">
    <source>
        <dbReference type="Proteomes" id="UP000694867"/>
    </source>
</evidence>
<dbReference type="Proteomes" id="UP000694867">
    <property type="component" value="Unplaced"/>
</dbReference>
<feature type="region of interest" description="Disordered" evidence="7">
    <location>
        <begin position="84"/>
        <end position="162"/>
    </location>
</feature>
<comment type="function">
    <text evidence="6">Clathrin is the major protein of the polyhedral coat of coated pits and vesicles.</text>
</comment>
<dbReference type="GO" id="GO:0005198">
    <property type="term" value="F:structural molecule activity"/>
    <property type="evidence" value="ECO:0007669"/>
    <property type="project" value="InterPro"/>
</dbReference>
<evidence type="ECO:0000256" key="2">
    <source>
        <dbReference type="ARBA" id="ARBA00005263"/>
    </source>
</evidence>
<proteinExistence type="inferred from homology"/>
<dbReference type="RefSeq" id="XP_003744548.1">
    <property type="nucleotide sequence ID" value="XM_003744500.1"/>
</dbReference>
<feature type="compositionally biased region" description="Basic and acidic residues" evidence="7">
    <location>
        <begin position="388"/>
        <end position="406"/>
    </location>
</feature>
<evidence type="ECO:0000313" key="9">
    <source>
        <dbReference type="RefSeq" id="XP_003744548.1"/>
    </source>
</evidence>
<accession>A0AAJ6QUP6</accession>
<feature type="compositionally biased region" description="Low complexity" evidence="7">
    <location>
        <begin position="112"/>
        <end position="125"/>
    </location>
</feature>
<dbReference type="GO" id="GO:0006886">
    <property type="term" value="P:intracellular protein transport"/>
    <property type="evidence" value="ECO:0007669"/>
    <property type="project" value="InterPro"/>
</dbReference>
<evidence type="ECO:0000256" key="1">
    <source>
        <dbReference type="ARBA" id="ARBA00004180"/>
    </source>
</evidence>
<feature type="region of interest" description="Disordered" evidence="7">
    <location>
        <begin position="210"/>
        <end position="323"/>
    </location>
</feature>
<evidence type="ECO:0000256" key="5">
    <source>
        <dbReference type="ARBA" id="ARBA00023329"/>
    </source>
</evidence>
<name>A0AAJ6QUP6_9ACAR</name>
<keyword evidence="8" id="KW-1185">Reference proteome</keyword>
<keyword evidence="4 6" id="KW-0168">Coated pit</keyword>